<dbReference type="Pfam" id="PF26099">
    <property type="entry name" value="DUF8034"/>
    <property type="match status" value="2"/>
</dbReference>
<name>A0ABW0NSR8_9MICO</name>
<dbReference type="InterPro" id="IPR008928">
    <property type="entry name" value="6-hairpin_glycosidase_sf"/>
</dbReference>
<keyword evidence="2" id="KW-1185">Reference proteome</keyword>
<evidence type="ECO:0000313" key="1">
    <source>
        <dbReference type="EMBL" id="MFC5502388.1"/>
    </source>
</evidence>
<evidence type="ECO:0000313" key="2">
    <source>
        <dbReference type="Proteomes" id="UP001596039"/>
    </source>
</evidence>
<evidence type="ECO:0008006" key="3">
    <source>
        <dbReference type="Google" id="ProtNLM"/>
    </source>
</evidence>
<dbReference type="Proteomes" id="UP001596039">
    <property type="component" value="Unassembled WGS sequence"/>
</dbReference>
<proteinExistence type="predicted"/>
<dbReference type="InterPro" id="IPR058347">
    <property type="entry name" value="DUF8034"/>
</dbReference>
<dbReference type="EMBL" id="JBHSMG010000002">
    <property type="protein sequence ID" value="MFC5502388.1"/>
    <property type="molecule type" value="Genomic_DNA"/>
</dbReference>
<sequence length="638" mass="71837">MDDALPRVEIEQELAAPRWALLQRQLMDTLNAAAPEFVARYTRDDGTLIWRDEWPGMDGSDDPYEAFMYLALFYAIGGDESVYQLARRMWDAITWQWTQYGQIEREFDGYYDWMHHGEANLFHYFFGLTKPESLIDRQRADRFARMYTGEDPLAPNYDPELGIIRAPQTGSRGPRLVVTAEDLGTHRGVLDGYHPPFEDLSTVPFPASTTPWNDDAVFAEIIEKMNRRTTRGDVPLNLNATGQMAHAFMYSGDESLRTWVVEYLARWKARADANDGILPDNVGLSGEVGEYLDGKWWGGHYGWRWPHGFFTIIEPSLNAGVNALLLTGDPSHLALARQQLDVNFALGREEDGRWVVPNKHFDSGWTDYRAPNPLHAIHLWSRSLAEEDRERVERVRAGADWSEARYPVVPLSAKHFNVNTPGWYAYITGGNPGYPERALEANAALIEQQLRRMRSSDGDPAGFGDIHHIDGHTEALDLQIDGYAIHIWQEFNPVYFESLVQTMWGAPMHISHGGLQHATVRYYDAVGQRPGLPADVGALVRAIGPDFVELELVNLDLTAGRSLVVQAGSFGEHRFGEVSVAGATATAVDGKWVQVDLGPGAGASVRLSMDRYVNRPSYETPWSRAAEWAPLIRPRQLD</sequence>
<reference evidence="2" key="1">
    <citation type="journal article" date="2019" name="Int. J. Syst. Evol. Microbiol.">
        <title>The Global Catalogue of Microorganisms (GCM) 10K type strain sequencing project: providing services to taxonomists for standard genome sequencing and annotation.</title>
        <authorList>
            <consortium name="The Broad Institute Genomics Platform"/>
            <consortium name="The Broad Institute Genome Sequencing Center for Infectious Disease"/>
            <person name="Wu L."/>
            <person name="Ma J."/>
        </authorList>
    </citation>
    <scope>NUCLEOTIDE SEQUENCE [LARGE SCALE GENOMIC DNA]</scope>
    <source>
        <strain evidence="2">CGMCC 4.6997</strain>
    </source>
</reference>
<dbReference type="SUPFAM" id="SSF48208">
    <property type="entry name" value="Six-hairpin glycosidases"/>
    <property type="match status" value="1"/>
</dbReference>
<dbReference type="RefSeq" id="WP_386740083.1">
    <property type="nucleotide sequence ID" value="NZ_JBHSMG010000002.1"/>
</dbReference>
<protein>
    <recommendedName>
        <fullName evidence="3">Linalool dehydratase/isomerase domain-containing protein</fullName>
    </recommendedName>
</protein>
<organism evidence="1 2">
    <name type="scientific">Lysinimonas soli</name>
    <dbReference type="NCBI Taxonomy" id="1074233"/>
    <lineage>
        <taxon>Bacteria</taxon>
        <taxon>Bacillati</taxon>
        <taxon>Actinomycetota</taxon>
        <taxon>Actinomycetes</taxon>
        <taxon>Micrococcales</taxon>
        <taxon>Microbacteriaceae</taxon>
        <taxon>Lysinimonas</taxon>
    </lineage>
</organism>
<gene>
    <name evidence="1" type="ORF">ACFPJ4_09070</name>
</gene>
<accession>A0ABW0NSR8</accession>
<comment type="caution">
    <text evidence="1">The sequence shown here is derived from an EMBL/GenBank/DDBJ whole genome shotgun (WGS) entry which is preliminary data.</text>
</comment>